<dbReference type="Proteomes" id="UP001611415">
    <property type="component" value="Unassembled WGS sequence"/>
</dbReference>
<dbReference type="EMBL" id="JBIRYO010000012">
    <property type="protein sequence ID" value="MFI2475642.1"/>
    <property type="molecule type" value="Genomic_DNA"/>
</dbReference>
<evidence type="ECO:0000313" key="2">
    <source>
        <dbReference type="Proteomes" id="UP001611415"/>
    </source>
</evidence>
<organism evidence="1 2">
    <name type="scientific">Nocardia xishanensis</name>
    <dbReference type="NCBI Taxonomy" id="238964"/>
    <lineage>
        <taxon>Bacteria</taxon>
        <taxon>Bacillati</taxon>
        <taxon>Actinomycetota</taxon>
        <taxon>Actinomycetes</taxon>
        <taxon>Mycobacteriales</taxon>
        <taxon>Nocardiaceae</taxon>
        <taxon>Nocardia</taxon>
    </lineage>
</organism>
<proteinExistence type="predicted"/>
<dbReference type="RefSeq" id="WP_357400184.1">
    <property type="nucleotide sequence ID" value="NZ_JBEYCD010000001.1"/>
</dbReference>
<gene>
    <name evidence="1" type="ORF">ACH49W_19905</name>
</gene>
<reference evidence="1 2" key="1">
    <citation type="submission" date="2024-10" db="EMBL/GenBank/DDBJ databases">
        <title>The Natural Products Discovery Center: Release of the First 8490 Sequenced Strains for Exploring Actinobacteria Biosynthetic Diversity.</title>
        <authorList>
            <person name="Kalkreuter E."/>
            <person name="Kautsar S.A."/>
            <person name="Yang D."/>
            <person name="Bader C.D."/>
            <person name="Teijaro C.N."/>
            <person name="Fluegel L."/>
            <person name="Davis C.M."/>
            <person name="Simpson J.R."/>
            <person name="Lauterbach L."/>
            <person name="Steele A.D."/>
            <person name="Gui C."/>
            <person name="Meng S."/>
            <person name="Li G."/>
            <person name="Viehrig K."/>
            <person name="Ye F."/>
            <person name="Su P."/>
            <person name="Kiefer A.F."/>
            <person name="Nichols A."/>
            <person name="Cepeda A.J."/>
            <person name="Yan W."/>
            <person name="Fan B."/>
            <person name="Jiang Y."/>
            <person name="Adhikari A."/>
            <person name="Zheng C.-J."/>
            <person name="Schuster L."/>
            <person name="Cowan T.M."/>
            <person name="Smanski M.J."/>
            <person name="Chevrette M.G."/>
            <person name="De Carvalho L.P.S."/>
            <person name="Shen B."/>
        </authorList>
    </citation>
    <scope>NUCLEOTIDE SEQUENCE [LARGE SCALE GENOMIC DNA]</scope>
    <source>
        <strain evidence="1 2">NPDC019275</strain>
    </source>
</reference>
<accession>A0ABW7X3F4</accession>
<comment type="caution">
    <text evidence="1">The sequence shown here is derived from an EMBL/GenBank/DDBJ whole genome shotgun (WGS) entry which is preliminary data.</text>
</comment>
<dbReference type="InterPro" id="IPR019239">
    <property type="entry name" value="VapB_antitoxin"/>
</dbReference>
<protein>
    <submittedName>
        <fullName evidence="1">Type II toxin-antitoxin system VapB family antitoxin</fullName>
    </submittedName>
</protein>
<sequence length="71" mass="7864">MSQTSIDVDDAALAVVGVLLGTTSAEDTVNAALHEVIAQRKRLAMLERMMVRSREKVDQAPDPWRKTAGWR</sequence>
<evidence type="ECO:0000313" key="1">
    <source>
        <dbReference type="EMBL" id="MFI2475642.1"/>
    </source>
</evidence>
<dbReference type="Pfam" id="PF09957">
    <property type="entry name" value="VapB_antitoxin"/>
    <property type="match status" value="1"/>
</dbReference>
<keyword evidence="2" id="KW-1185">Reference proteome</keyword>
<name>A0ABW7X3F4_9NOCA</name>